<comment type="caution">
    <text evidence="1">The sequence shown here is derived from an EMBL/GenBank/DDBJ whole genome shotgun (WGS) entry which is preliminary data.</text>
</comment>
<dbReference type="Gene3D" id="3.40.47.40">
    <property type="entry name" value="Stage V sporulation protein AD"/>
    <property type="match status" value="1"/>
</dbReference>
<dbReference type="InterPro" id="IPR038369">
    <property type="entry name" value="SpoVAD_sf"/>
</dbReference>
<dbReference type="InterPro" id="IPR010894">
    <property type="entry name" value="SpoVAD"/>
</dbReference>
<name>A0A9D1K5I6_9FIRM</name>
<dbReference type="Pfam" id="PF07451">
    <property type="entry name" value="SpoVAD"/>
    <property type="match status" value="1"/>
</dbReference>
<evidence type="ECO:0000313" key="2">
    <source>
        <dbReference type="Proteomes" id="UP000824140"/>
    </source>
</evidence>
<accession>A0A9D1K5I6</accession>
<organism evidence="1 2">
    <name type="scientific">Candidatus Alectryocaccomicrobium excrementavium</name>
    <dbReference type="NCBI Taxonomy" id="2840668"/>
    <lineage>
        <taxon>Bacteria</taxon>
        <taxon>Bacillati</taxon>
        <taxon>Bacillota</taxon>
        <taxon>Clostridia</taxon>
        <taxon>Candidatus Alectryocaccomicrobium</taxon>
    </lineage>
</organism>
<dbReference type="Proteomes" id="UP000824140">
    <property type="component" value="Unassembled WGS sequence"/>
</dbReference>
<protein>
    <submittedName>
        <fullName evidence="1">Stage V sporulation protein AD</fullName>
    </submittedName>
</protein>
<reference evidence="1" key="1">
    <citation type="submission" date="2020-10" db="EMBL/GenBank/DDBJ databases">
        <authorList>
            <person name="Gilroy R."/>
        </authorList>
    </citation>
    <scope>NUCLEOTIDE SEQUENCE</scope>
    <source>
        <strain evidence="1">13766</strain>
    </source>
</reference>
<dbReference type="NCBIfam" id="NF006160">
    <property type="entry name" value="PRK08304.1"/>
    <property type="match status" value="1"/>
</dbReference>
<evidence type="ECO:0000313" key="1">
    <source>
        <dbReference type="EMBL" id="HIS92366.1"/>
    </source>
</evidence>
<dbReference type="SUPFAM" id="SSF53901">
    <property type="entry name" value="Thiolase-like"/>
    <property type="match status" value="1"/>
</dbReference>
<reference evidence="1" key="2">
    <citation type="journal article" date="2021" name="PeerJ">
        <title>Extensive microbial diversity within the chicken gut microbiome revealed by metagenomics and culture.</title>
        <authorList>
            <person name="Gilroy R."/>
            <person name="Ravi A."/>
            <person name="Getino M."/>
            <person name="Pursley I."/>
            <person name="Horton D.L."/>
            <person name="Alikhan N.F."/>
            <person name="Baker D."/>
            <person name="Gharbi K."/>
            <person name="Hall N."/>
            <person name="Watson M."/>
            <person name="Adriaenssens E.M."/>
            <person name="Foster-Nyarko E."/>
            <person name="Jarju S."/>
            <person name="Secka A."/>
            <person name="Antonio M."/>
            <person name="Oren A."/>
            <person name="Chaudhuri R.R."/>
            <person name="La Ragione R."/>
            <person name="Hildebrand F."/>
            <person name="Pallen M.J."/>
        </authorList>
    </citation>
    <scope>NUCLEOTIDE SEQUENCE</scope>
    <source>
        <strain evidence="1">13766</strain>
    </source>
</reference>
<dbReference type="GO" id="GO:0016746">
    <property type="term" value="F:acyltransferase activity"/>
    <property type="evidence" value="ECO:0007669"/>
    <property type="project" value="InterPro"/>
</dbReference>
<dbReference type="PIRSF" id="PIRSF011570">
    <property type="entry name" value="SpoVAD"/>
    <property type="match status" value="1"/>
</dbReference>
<dbReference type="InterPro" id="IPR016039">
    <property type="entry name" value="Thiolase-like"/>
</dbReference>
<gene>
    <name evidence="1" type="ORF">IAA84_05045</name>
</gene>
<dbReference type="AlphaFoldDB" id="A0A9D1K5I6"/>
<dbReference type="EMBL" id="DVJN01000098">
    <property type="protein sequence ID" value="HIS92366.1"/>
    <property type="molecule type" value="Genomic_DNA"/>
</dbReference>
<proteinExistence type="predicted"/>
<sequence>MGADRTLVFPNRPAIVSAASIAGPKEGQGPLGEKFDVVLEEDLLGQISWEMAESEMLRRTVELCCQKGGIAVANVQALLSGDLNNQIIASTFAARALGTPFLGLYGACSTFVEALILGAMLVDGGYRENAMAAACSHFCTAERQFRNPLELGTQRPPSAQWTATAAGAVLLARRDGAQVRVVNGTLGRVVDRKIRDANHMGAVMAPAVCDTICAHFAQTGTDAGDYDRVVTGDLGTIGRELLLELLRERGVDMPKEKLMDCGASLYYDWQDAHAGGSGAGCIAATTCARLLDEVREGAKQRLLLVGSGALLSWTSAQQGESIPGIAFAATLEGK</sequence>